<evidence type="ECO:0000256" key="7">
    <source>
        <dbReference type="ARBA" id="ARBA00023211"/>
    </source>
</evidence>
<evidence type="ECO:0000256" key="3">
    <source>
        <dbReference type="ARBA" id="ARBA00004798"/>
    </source>
</evidence>
<evidence type="ECO:0000256" key="5">
    <source>
        <dbReference type="ARBA" id="ARBA00022723"/>
    </source>
</evidence>
<proteinExistence type="inferred from homology"/>
<evidence type="ECO:0000259" key="10">
    <source>
        <dbReference type="Pfam" id="PF01676"/>
    </source>
</evidence>
<feature type="domain" description="BPG-independent PGAM N-terminal" evidence="11">
    <location>
        <begin position="97"/>
        <end position="320"/>
    </location>
</feature>
<comment type="caution">
    <text evidence="12">The sequence shown here is derived from an EMBL/GenBank/DDBJ whole genome shotgun (WGS) entry which is preliminary data.</text>
</comment>
<dbReference type="PANTHER" id="PTHR31637:SF0">
    <property type="entry name" value="2,3-BISPHOSPHOGLYCERATE-INDEPENDENT PHOSPHOGLYCERATE MUTASE"/>
    <property type="match status" value="1"/>
</dbReference>
<evidence type="ECO:0000256" key="2">
    <source>
        <dbReference type="ARBA" id="ARBA00001936"/>
    </source>
</evidence>
<evidence type="ECO:0000256" key="4">
    <source>
        <dbReference type="ARBA" id="ARBA00008819"/>
    </source>
</evidence>
<organism evidence="12 13">
    <name type="scientific">Pontiella agarivorans</name>
    <dbReference type="NCBI Taxonomy" id="3038953"/>
    <lineage>
        <taxon>Bacteria</taxon>
        <taxon>Pseudomonadati</taxon>
        <taxon>Kiritimatiellota</taxon>
        <taxon>Kiritimatiellia</taxon>
        <taxon>Kiritimatiellales</taxon>
        <taxon>Pontiellaceae</taxon>
        <taxon>Pontiella</taxon>
    </lineage>
</organism>
<reference evidence="12 13" key="1">
    <citation type="journal article" date="2024" name="Appl. Environ. Microbiol.">
        <title>Pontiella agarivorans sp. nov., a novel marine anaerobic bacterium capable of degrading macroalgal polysaccharides and fixing nitrogen.</title>
        <authorList>
            <person name="Liu N."/>
            <person name="Kivenson V."/>
            <person name="Peng X."/>
            <person name="Cui Z."/>
            <person name="Lankiewicz T.S."/>
            <person name="Gosselin K.M."/>
            <person name="English C.J."/>
            <person name="Blair E.M."/>
            <person name="O'Malley M.A."/>
            <person name="Valentine D.L."/>
        </authorList>
    </citation>
    <scope>NUCLEOTIDE SEQUENCE [LARGE SCALE GENOMIC DNA]</scope>
    <source>
        <strain evidence="12 13">NLcol2</strain>
    </source>
</reference>
<dbReference type="PIRSF" id="PIRSF001492">
    <property type="entry name" value="IPGAM"/>
    <property type="match status" value="1"/>
</dbReference>
<dbReference type="InterPro" id="IPR006124">
    <property type="entry name" value="Metalloenzyme"/>
</dbReference>
<evidence type="ECO:0000256" key="1">
    <source>
        <dbReference type="ARBA" id="ARBA00000370"/>
    </source>
</evidence>
<keyword evidence="8 12" id="KW-0413">Isomerase</keyword>
<dbReference type="NCBIfam" id="TIGR01307">
    <property type="entry name" value="pgm_bpd_ind"/>
    <property type="match status" value="1"/>
</dbReference>
<dbReference type="EC" id="5.4.2.12" evidence="9"/>
<comment type="pathway">
    <text evidence="3">Carbohydrate degradation; glycolysis; pyruvate from D-glyceraldehyde 3-phosphate: step 3/5.</text>
</comment>
<evidence type="ECO:0000259" key="11">
    <source>
        <dbReference type="Pfam" id="PF06415"/>
    </source>
</evidence>
<comment type="cofactor">
    <cofactor evidence="2">
        <name>Mn(2+)</name>
        <dbReference type="ChEBI" id="CHEBI:29035"/>
    </cofactor>
</comment>
<dbReference type="Proteomes" id="UP001290861">
    <property type="component" value="Unassembled WGS sequence"/>
</dbReference>
<dbReference type="SUPFAM" id="SSF64158">
    <property type="entry name" value="2,3-Bisphosphoglycerate-independent phosphoglycerate mutase, substrate-binding domain"/>
    <property type="match status" value="1"/>
</dbReference>
<dbReference type="Pfam" id="PF01676">
    <property type="entry name" value="Metalloenzyme"/>
    <property type="match status" value="1"/>
</dbReference>
<feature type="domain" description="Metalloenzyme" evidence="10">
    <location>
        <begin position="19"/>
        <end position="539"/>
    </location>
</feature>
<keyword evidence="13" id="KW-1185">Reference proteome</keyword>
<dbReference type="Pfam" id="PF06415">
    <property type="entry name" value="iPGM_N"/>
    <property type="match status" value="1"/>
</dbReference>
<sequence>MNYMEQLKKNEAFSGPEGPVVLVIMDGVGIGKNPETDYVKIANTPNLDWLKENAIYTEVAAHGRAAGLPDDGDMGNSEVGHNAIGCGRVFDQGAALVRNAINTGSMYEGEVWKKVTGNVKDKDSTLHFLGLCSDGNVHSNLEHFEAMVKQAKADGIKKIRLHALIDGRDVPPTSALEYVERIENFLAEMNADGTVDYCVASGGGRQNITMDRYDANWPMIEAGWKTHVKAEGRMFASMKEAVEVFRSENEGILDQDLPPFVIERDGAPVGPIVDGDSVILFNFRGDRALEITKAFEAQELSEFPRGPKPDVLYAGMMQYDGDLGVPELFLVAPPAIDRTMSEYLSNAGVKQFAISETQKFGHVTYFFNGNNSGKFETETWKEVPSDVCPFENAPRMKAAEITDEVVAAIKGGEYKFIRLNFPNGDMVGHTGVFEAVKVAVEAVDEGVGRIMEALKETGGIMVCSADHGNSDDMCALDKKTGEIKLDENGKPQPKTAHSLNPVPVFVYDPSDAAHAEKADVEKPGIANLAATCITLLGYEAPEDYTPSLVTVG</sequence>
<dbReference type="CDD" id="cd16010">
    <property type="entry name" value="iPGM"/>
    <property type="match status" value="1"/>
</dbReference>
<dbReference type="InterPro" id="IPR017850">
    <property type="entry name" value="Alkaline_phosphatase_core_sf"/>
</dbReference>
<keyword evidence="6" id="KW-0324">Glycolysis</keyword>
<comment type="catalytic activity">
    <reaction evidence="1">
        <text>(2R)-2-phosphoglycerate = (2R)-3-phosphoglycerate</text>
        <dbReference type="Rhea" id="RHEA:15901"/>
        <dbReference type="ChEBI" id="CHEBI:58272"/>
        <dbReference type="ChEBI" id="CHEBI:58289"/>
        <dbReference type="EC" id="5.4.2.12"/>
    </reaction>
</comment>
<evidence type="ECO:0000256" key="6">
    <source>
        <dbReference type="ARBA" id="ARBA00023152"/>
    </source>
</evidence>
<comment type="similarity">
    <text evidence="4">Belongs to the BPG-independent phosphoglycerate mutase family.</text>
</comment>
<keyword evidence="5" id="KW-0479">Metal-binding</keyword>
<keyword evidence="7" id="KW-0464">Manganese</keyword>
<dbReference type="SUPFAM" id="SSF53649">
    <property type="entry name" value="Alkaline phosphatase-like"/>
    <property type="match status" value="1"/>
</dbReference>
<evidence type="ECO:0000256" key="8">
    <source>
        <dbReference type="ARBA" id="ARBA00023235"/>
    </source>
</evidence>
<dbReference type="Gene3D" id="3.40.720.10">
    <property type="entry name" value="Alkaline Phosphatase, subunit A"/>
    <property type="match status" value="1"/>
</dbReference>
<dbReference type="InterPro" id="IPR036646">
    <property type="entry name" value="PGAM_B_sf"/>
</dbReference>
<dbReference type="InterPro" id="IPR005995">
    <property type="entry name" value="Pgm_bpd_ind"/>
</dbReference>
<dbReference type="Gene3D" id="3.40.1450.10">
    <property type="entry name" value="BPG-independent phosphoglycerate mutase, domain B"/>
    <property type="match status" value="1"/>
</dbReference>
<dbReference type="PANTHER" id="PTHR31637">
    <property type="entry name" value="2,3-BISPHOSPHOGLYCERATE-INDEPENDENT PHOSPHOGLYCERATE MUTASE"/>
    <property type="match status" value="1"/>
</dbReference>
<dbReference type="GO" id="GO:0004619">
    <property type="term" value="F:phosphoglycerate mutase activity"/>
    <property type="evidence" value="ECO:0007669"/>
    <property type="project" value="UniProtKB-EC"/>
</dbReference>
<evidence type="ECO:0000313" key="13">
    <source>
        <dbReference type="Proteomes" id="UP001290861"/>
    </source>
</evidence>
<dbReference type="EMBL" id="JARVCO010000012">
    <property type="protein sequence ID" value="MDZ8120074.1"/>
    <property type="molecule type" value="Genomic_DNA"/>
</dbReference>
<evidence type="ECO:0000313" key="12">
    <source>
        <dbReference type="EMBL" id="MDZ8120074.1"/>
    </source>
</evidence>
<gene>
    <name evidence="12" type="primary">gpmI</name>
    <name evidence="12" type="ORF">P9H32_15695</name>
</gene>
<protein>
    <recommendedName>
        <fullName evidence="9">2,3-bisphosphoglycerate-independent phosphoglycerate mutase</fullName>
        <ecNumber evidence="9">5.4.2.12</ecNumber>
    </recommendedName>
</protein>
<accession>A0ABU5N0T9</accession>
<name>A0ABU5N0T9_9BACT</name>
<dbReference type="InterPro" id="IPR011258">
    <property type="entry name" value="BPG-indep_PGM_N"/>
</dbReference>
<evidence type="ECO:0000256" key="9">
    <source>
        <dbReference type="NCBIfam" id="TIGR01307"/>
    </source>
</evidence>